<feature type="compositionally biased region" description="Basic and acidic residues" evidence="5">
    <location>
        <begin position="728"/>
        <end position="746"/>
    </location>
</feature>
<dbReference type="InterPro" id="IPR011990">
    <property type="entry name" value="TPR-like_helical_dom_sf"/>
</dbReference>
<feature type="compositionally biased region" description="Basic and acidic residues" evidence="5">
    <location>
        <begin position="159"/>
        <end position="170"/>
    </location>
</feature>
<dbReference type="EMBL" id="JAPFFK010000003">
    <property type="protein sequence ID" value="KAJ6769691.1"/>
    <property type="molecule type" value="Genomic_DNA"/>
</dbReference>
<evidence type="ECO:0000256" key="5">
    <source>
        <dbReference type="SAM" id="MobiDB-lite"/>
    </source>
</evidence>
<evidence type="ECO:0000313" key="8">
    <source>
        <dbReference type="Proteomes" id="UP001151532"/>
    </source>
</evidence>
<feature type="compositionally biased region" description="Basic and acidic residues" evidence="5">
    <location>
        <begin position="844"/>
        <end position="856"/>
    </location>
</feature>
<dbReference type="InterPro" id="IPR011011">
    <property type="entry name" value="Znf_FYVE_PHD"/>
</dbReference>
<dbReference type="Gene3D" id="3.30.40.10">
    <property type="entry name" value="Zinc/RING finger domain, C3HC4 (zinc finger)"/>
    <property type="match status" value="1"/>
</dbReference>
<feature type="region of interest" description="Disordered" evidence="5">
    <location>
        <begin position="1269"/>
        <end position="1295"/>
    </location>
</feature>
<dbReference type="InterPro" id="IPR013083">
    <property type="entry name" value="Znf_RING/FYVE/PHD"/>
</dbReference>
<evidence type="ECO:0000259" key="6">
    <source>
        <dbReference type="PROSITE" id="PS50178"/>
    </source>
</evidence>
<dbReference type="SUPFAM" id="SSF48452">
    <property type="entry name" value="TPR-like"/>
    <property type="match status" value="1"/>
</dbReference>
<dbReference type="OrthoDB" id="660555at2759"/>
<feature type="compositionally biased region" description="Acidic residues" evidence="5">
    <location>
        <begin position="614"/>
        <end position="626"/>
    </location>
</feature>
<comment type="caution">
    <text evidence="7">The sequence shown here is derived from an EMBL/GenBank/DDBJ whole genome shotgun (WGS) entry which is preliminary data.</text>
</comment>
<feature type="compositionally biased region" description="Polar residues" evidence="5">
    <location>
        <begin position="663"/>
        <end position="672"/>
    </location>
</feature>
<dbReference type="GO" id="GO:0008270">
    <property type="term" value="F:zinc ion binding"/>
    <property type="evidence" value="ECO:0007669"/>
    <property type="project" value="UniProtKB-KW"/>
</dbReference>
<dbReference type="InterPro" id="IPR019734">
    <property type="entry name" value="TPR_rpt"/>
</dbReference>
<evidence type="ECO:0000313" key="7">
    <source>
        <dbReference type="EMBL" id="KAJ6769691.1"/>
    </source>
</evidence>
<evidence type="ECO:0000256" key="1">
    <source>
        <dbReference type="ARBA" id="ARBA00022723"/>
    </source>
</evidence>
<accession>A0A9Q1AFZ6</accession>
<feature type="region of interest" description="Disordered" evidence="5">
    <location>
        <begin position="720"/>
        <end position="769"/>
    </location>
</feature>
<reference evidence="7" key="1">
    <citation type="submission" date="2022-11" db="EMBL/GenBank/DDBJ databases">
        <authorList>
            <person name="Hyden B.L."/>
            <person name="Feng K."/>
            <person name="Yates T."/>
            <person name="Jawdy S."/>
            <person name="Smart L.B."/>
            <person name="Muchero W."/>
        </authorList>
    </citation>
    <scope>NUCLEOTIDE SEQUENCE</scope>
    <source>
        <tissue evidence="7">Shoot tip</tissue>
    </source>
</reference>
<dbReference type="PANTHER" id="PTHR47553">
    <property type="entry name" value="MYOSIN-11"/>
    <property type="match status" value="1"/>
</dbReference>
<proteinExistence type="predicted"/>
<dbReference type="SMART" id="SM00028">
    <property type="entry name" value="TPR"/>
    <property type="match status" value="6"/>
</dbReference>
<evidence type="ECO:0000256" key="2">
    <source>
        <dbReference type="ARBA" id="ARBA00022771"/>
    </source>
</evidence>
<dbReference type="InterPro" id="IPR017455">
    <property type="entry name" value="Znf_FYVE-rel"/>
</dbReference>
<feature type="region of interest" description="Disordered" evidence="5">
    <location>
        <begin position="1005"/>
        <end position="1105"/>
    </location>
</feature>
<feature type="compositionally biased region" description="Low complexity" evidence="5">
    <location>
        <begin position="790"/>
        <end position="802"/>
    </location>
</feature>
<feature type="compositionally biased region" description="Low complexity" evidence="5">
    <location>
        <begin position="1162"/>
        <end position="1171"/>
    </location>
</feature>
<reference evidence="7" key="2">
    <citation type="journal article" date="2023" name="Int. J. Mol. Sci.">
        <title>De Novo Assembly and Annotation of 11 Diverse Shrub Willow (Salix) Genomes Reveals Novel Gene Organization in Sex-Linked Regions.</title>
        <authorList>
            <person name="Hyden B."/>
            <person name="Feng K."/>
            <person name="Yates T.B."/>
            <person name="Jawdy S."/>
            <person name="Cereghino C."/>
            <person name="Smart L.B."/>
            <person name="Muchero W."/>
        </authorList>
    </citation>
    <scope>NUCLEOTIDE SEQUENCE</scope>
    <source>
        <tissue evidence="7">Shoot tip</tissue>
    </source>
</reference>
<feature type="region of interest" description="Disordered" evidence="5">
    <location>
        <begin position="843"/>
        <end position="896"/>
    </location>
</feature>
<dbReference type="Pfam" id="PF01363">
    <property type="entry name" value="FYVE"/>
    <property type="match status" value="1"/>
</dbReference>
<feature type="domain" description="FYVE-type" evidence="6">
    <location>
        <begin position="19"/>
        <end position="78"/>
    </location>
</feature>
<gene>
    <name evidence="7" type="ORF">OIU79_020533</name>
</gene>
<keyword evidence="3" id="KW-0862">Zinc</keyword>
<feature type="region of interest" description="Disordered" evidence="5">
    <location>
        <begin position="510"/>
        <end position="535"/>
    </location>
</feature>
<feature type="region of interest" description="Disordered" evidence="5">
    <location>
        <begin position="595"/>
        <end position="672"/>
    </location>
</feature>
<dbReference type="PANTHER" id="PTHR47553:SF1">
    <property type="entry name" value="RING_FYVE_PHD ZINC FINGER SUPERFAMILY PROTEIN"/>
    <property type="match status" value="1"/>
</dbReference>
<feature type="compositionally biased region" description="Low complexity" evidence="5">
    <location>
        <begin position="1048"/>
        <end position="1058"/>
    </location>
</feature>
<feature type="region of interest" description="Disordered" evidence="5">
    <location>
        <begin position="786"/>
        <end position="826"/>
    </location>
</feature>
<dbReference type="SUPFAM" id="SSF57903">
    <property type="entry name" value="FYVE/PHD zinc finger"/>
    <property type="match status" value="1"/>
</dbReference>
<dbReference type="SMART" id="SM00064">
    <property type="entry name" value="FYVE"/>
    <property type="match status" value="1"/>
</dbReference>
<organism evidence="7 8">
    <name type="scientific">Salix purpurea</name>
    <name type="common">Purple osier willow</name>
    <dbReference type="NCBI Taxonomy" id="77065"/>
    <lineage>
        <taxon>Eukaryota</taxon>
        <taxon>Viridiplantae</taxon>
        <taxon>Streptophyta</taxon>
        <taxon>Embryophyta</taxon>
        <taxon>Tracheophyta</taxon>
        <taxon>Spermatophyta</taxon>
        <taxon>Magnoliopsida</taxon>
        <taxon>eudicotyledons</taxon>
        <taxon>Gunneridae</taxon>
        <taxon>Pentapetalae</taxon>
        <taxon>rosids</taxon>
        <taxon>fabids</taxon>
        <taxon>Malpighiales</taxon>
        <taxon>Salicaceae</taxon>
        <taxon>Saliceae</taxon>
        <taxon>Salix</taxon>
    </lineage>
</organism>
<evidence type="ECO:0000256" key="4">
    <source>
        <dbReference type="PROSITE-ProRule" id="PRU00091"/>
    </source>
</evidence>
<dbReference type="PROSITE" id="PS50178">
    <property type="entry name" value="ZF_FYVE"/>
    <property type="match status" value="1"/>
</dbReference>
<feature type="compositionally biased region" description="Basic and acidic residues" evidence="5">
    <location>
        <begin position="1073"/>
        <end position="1094"/>
    </location>
</feature>
<dbReference type="CDD" id="cd00065">
    <property type="entry name" value="FYVE_like_SF"/>
    <property type="match status" value="1"/>
</dbReference>
<name>A0A9Q1AFZ6_SALPP</name>
<feature type="region of interest" description="Disordered" evidence="5">
    <location>
        <begin position="138"/>
        <end position="181"/>
    </location>
</feature>
<keyword evidence="2 4" id="KW-0863">Zinc-finger</keyword>
<keyword evidence="8" id="KW-1185">Reference proteome</keyword>
<feature type="region of interest" description="Disordered" evidence="5">
    <location>
        <begin position="1139"/>
        <end position="1214"/>
    </location>
</feature>
<feature type="compositionally biased region" description="Polar residues" evidence="5">
    <location>
        <begin position="803"/>
        <end position="821"/>
    </location>
</feature>
<feature type="compositionally biased region" description="Polar residues" evidence="5">
    <location>
        <begin position="1284"/>
        <end position="1295"/>
    </location>
</feature>
<protein>
    <submittedName>
        <fullName evidence="7">MYOSIN-11</fullName>
    </submittedName>
</protein>
<keyword evidence="1" id="KW-0479">Metal-binding</keyword>
<evidence type="ECO:0000256" key="3">
    <source>
        <dbReference type="ARBA" id="ARBA00022833"/>
    </source>
</evidence>
<sequence>MLEKIGLPAKPSTRGNTWVVDASHCQGCSFQFTFINRKHHCRRCGGLFCGNCTQQRMVLRGQGDSPVRICDPCKKLEEAARFEMRYGHRNRAAKGSSRMTSKNEDEILNKILDNDGEESSSSGQQFNTDLVSSIQRASSSASYSKTQQVTALDGGGDLSRSHSVDEHNHVNSEVGSTTPEELRQQALDEKKRYKILKGEGKSEEALKAFKRGKELERQADALELSIRKNRRKVLSSANTVEIQNEDGIKESVRKSKRLAQVNEKDDLTAELRGLGWSDMDLHEKEKKSVKMSLEGELSSLLGEISGKTNRDMGNSGIDKTQVAELKRKALALKREGKLGEAKEELKKAKVLEKKLEEQELLGVDEESDDEISALIRSMDNDPEDNLLAEGVPDYGFNLDHLVGTSDDLGVDSNFEVTDEDLVDPELAATLKSLGWADESGSSETTATHSVPIDRETLQSEILSLKREALNHKRAGNVTEAMAHLKKAKLLERDLESLGGDASSLIAHDPTIMKKGSPSENTKEKNNVSSKPAPKSRLMIQKELLALKKKALALRREGRLDEAEEELKKGKVLEQQLEEMDNVSIVKEKQVLGGIKNPGLEYEHPAISGGPPIREEEEEEEEEDVTDQDMHDPAYLSLLSNLGWKDDDDDHPNSSFNPPKENDNTNLLFTHSTSNISMKIPRRSKAEIQRELIGLKRKALTLRREGKTNEAEEVLTAAKSLEAEMEEMETPKKEIQTKSSRPKDKIIRPVRSAAEEGDMDDITEKDMQDPSLISMLTSLGWKDDEDEAVTAQAKASKQASDSSVNSTNPSRIPFPSSISAARQKSKGEIQRELLGLKRKALALRRKGETEEAEELSKMAKVLESQMEEMEGPKKLPINNSEDKKSQSSGSLTNHEKQNNVKIALGTSEKFISAAVDPDEKVLESFVHSGSKESDTIAPLLRSPDIVNSVSFELNKGKHPSVGELDLMGEIRSARNSGINHGNYFIPPPHQSVNVMDLLTGDDWSSPQIPAGKLEDKVNFGSDTSSLPEHHVHVGSLRSHPVRSKNEEISSVSDVSLSSDPHGHVHAPKNLGSKENARTKLGEETVNADKKPHVDETDSVQGLVSQNNKSTLQQEVLAHKRKALALKREGKLAEAREELRQAKLLEKSPEVATPEPAGGTHDGSTSASNASSAQQKDHGAPNLAPKPLSGRDRFKLQQESLGHKRQALKMRREGRVEEAEAEFELAKVLEARLDEMSSANVAEPVDDVVVEDLLDPQLLSALKAIGIQDTSIIPQGSERPGPVKVSPTQSESNSQERIQLEERIKAEKVKAVNLKRAGKQAEALDALRRSKLFEKKLNSLA</sequence>
<dbReference type="InterPro" id="IPR000306">
    <property type="entry name" value="Znf_FYVE"/>
</dbReference>
<dbReference type="Proteomes" id="UP001151532">
    <property type="component" value="Chromosome 11"/>
</dbReference>